<dbReference type="GO" id="GO:0005524">
    <property type="term" value="F:ATP binding"/>
    <property type="evidence" value="ECO:0007669"/>
    <property type="project" value="InterPro"/>
</dbReference>
<evidence type="ECO:0000259" key="1">
    <source>
        <dbReference type="PROSITE" id="PS50011"/>
    </source>
</evidence>
<dbReference type="PIRSF" id="PIRSF000654">
    <property type="entry name" value="Integrin-linked_kinase"/>
    <property type="match status" value="1"/>
</dbReference>
<dbReference type="PRINTS" id="PR00109">
    <property type="entry name" value="TYRKINASE"/>
</dbReference>
<protein>
    <submittedName>
        <fullName evidence="3">Protein kinase domain-containing protein</fullName>
    </submittedName>
</protein>
<dbReference type="InterPro" id="IPR001245">
    <property type="entry name" value="Ser-Thr/Tyr_kinase_cat_dom"/>
</dbReference>
<dbReference type="InterPro" id="IPR011009">
    <property type="entry name" value="Kinase-like_dom_sf"/>
</dbReference>
<dbReference type="Gene3D" id="1.10.510.10">
    <property type="entry name" value="Transferase(Phosphotransferase) domain 1"/>
    <property type="match status" value="1"/>
</dbReference>
<dbReference type="Proteomes" id="UP000887565">
    <property type="component" value="Unplaced"/>
</dbReference>
<dbReference type="PROSITE" id="PS50011">
    <property type="entry name" value="PROTEIN_KINASE_DOM"/>
    <property type="match status" value="1"/>
</dbReference>
<dbReference type="PANTHER" id="PTHR24416">
    <property type="entry name" value="TYROSINE-PROTEIN KINASE RECEPTOR"/>
    <property type="match status" value="1"/>
</dbReference>
<dbReference type="GO" id="GO:0005886">
    <property type="term" value="C:plasma membrane"/>
    <property type="evidence" value="ECO:0007669"/>
    <property type="project" value="TreeGrafter"/>
</dbReference>
<reference evidence="3" key="1">
    <citation type="submission" date="2022-11" db="UniProtKB">
        <authorList>
            <consortium name="WormBaseParasite"/>
        </authorList>
    </citation>
    <scope>IDENTIFICATION</scope>
</reference>
<dbReference type="PANTHER" id="PTHR24416:SF622">
    <property type="entry name" value="PROTEIN KINASE DOMAIN-CONTAINING PROTEIN"/>
    <property type="match status" value="1"/>
</dbReference>
<evidence type="ECO:0000313" key="3">
    <source>
        <dbReference type="WBParaSite" id="nRc.2.0.1.t43701-RA"/>
    </source>
</evidence>
<dbReference type="GO" id="GO:0007169">
    <property type="term" value="P:cell surface receptor protein tyrosine kinase signaling pathway"/>
    <property type="evidence" value="ECO:0007669"/>
    <property type="project" value="TreeGrafter"/>
</dbReference>
<feature type="domain" description="Protein kinase" evidence="1">
    <location>
        <begin position="1"/>
        <end position="247"/>
    </location>
</feature>
<dbReference type="Pfam" id="PF07714">
    <property type="entry name" value="PK_Tyr_Ser-Thr"/>
    <property type="match status" value="1"/>
</dbReference>
<keyword evidence="2" id="KW-1185">Reference proteome</keyword>
<dbReference type="OMA" id="ACINIII"/>
<dbReference type="WBParaSite" id="nRc.2.0.1.t43701-RA">
    <property type="protein sequence ID" value="nRc.2.0.1.t43701-RA"/>
    <property type="gene ID" value="nRc.2.0.1.g43701"/>
</dbReference>
<accession>A0A915KY08</accession>
<sequence length="272" mass="30915">MFHFLAPYAINAEDSKIFLEHLDSSIKARSHPNVICFVGVCGQGDDLYVAMQLENGQNLRNLLRESRSLDNFSQYAKSRGKISLMSAQRLLSIALGVCRGMGYLEDNKVLHDNLACINIIIGDNGTPKIGGFGMATLCSLYKRQMDRDHEKIRWMPPETLANHVFALKSQVWSFGIVVWEIVTLGGLPYNYLDHRSIMIQIPGGLRLSKPSSCGHKLYEFLFNKIWNPDADARPNFAEILQYFHDFNLNPETHIDLTLVEGFTYEPTKYVPR</sequence>
<dbReference type="AlphaFoldDB" id="A0A915KY08"/>
<dbReference type="InterPro" id="IPR050122">
    <property type="entry name" value="RTK"/>
</dbReference>
<dbReference type="InterPro" id="IPR000719">
    <property type="entry name" value="Prot_kinase_dom"/>
</dbReference>
<dbReference type="GO" id="GO:0043235">
    <property type="term" value="C:receptor complex"/>
    <property type="evidence" value="ECO:0007669"/>
    <property type="project" value="TreeGrafter"/>
</dbReference>
<evidence type="ECO:0000313" key="2">
    <source>
        <dbReference type="Proteomes" id="UP000887565"/>
    </source>
</evidence>
<proteinExistence type="predicted"/>
<dbReference type="SUPFAM" id="SSF56112">
    <property type="entry name" value="Protein kinase-like (PK-like)"/>
    <property type="match status" value="1"/>
</dbReference>
<organism evidence="2 3">
    <name type="scientific">Romanomermis culicivorax</name>
    <name type="common">Nematode worm</name>
    <dbReference type="NCBI Taxonomy" id="13658"/>
    <lineage>
        <taxon>Eukaryota</taxon>
        <taxon>Metazoa</taxon>
        <taxon>Ecdysozoa</taxon>
        <taxon>Nematoda</taxon>
        <taxon>Enoplea</taxon>
        <taxon>Dorylaimia</taxon>
        <taxon>Mermithida</taxon>
        <taxon>Mermithoidea</taxon>
        <taxon>Mermithidae</taxon>
        <taxon>Romanomermis</taxon>
    </lineage>
</organism>
<dbReference type="GO" id="GO:0004714">
    <property type="term" value="F:transmembrane receptor protein tyrosine kinase activity"/>
    <property type="evidence" value="ECO:0007669"/>
    <property type="project" value="TreeGrafter"/>
</dbReference>
<name>A0A915KY08_ROMCU</name>